<dbReference type="Proteomes" id="UP000577956">
    <property type="component" value="Unassembled WGS sequence"/>
</dbReference>
<keyword evidence="12" id="KW-0449">Lipoprotein</keyword>
<name>A0A7Y9FHM5_9CELL</name>
<dbReference type="EMBL" id="BONN01000007">
    <property type="protein sequence ID" value="GIG33367.1"/>
    <property type="molecule type" value="Genomic_DNA"/>
</dbReference>
<evidence type="ECO:0000313" key="12">
    <source>
        <dbReference type="EMBL" id="NYD87489.1"/>
    </source>
</evidence>
<dbReference type="AlphaFoldDB" id="A0A7Y9FHM5"/>
<dbReference type="InterPro" id="IPR024932">
    <property type="entry name" value="ApbE"/>
</dbReference>
<accession>A0A7Y9FHM5</accession>
<comment type="catalytic activity">
    <reaction evidence="10">
        <text>L-threonyl-[protein] + FAD = FMN-L-threonyl-[protein] + AMP + H(+)</text>
        <dbReference type="Rhea" id="RHEA:36847"/>
        <dbReference type="Rhea" id="RHEA-COMP:11060"/>
        <dbReference type="Rhea" id="RHEA-COMP:11061"/>
        <dbReference type="ChEBI" id="CHEBI:15378"/>
        <dbReference type="ChEBI" id="CHEBI:30013"/>
        <dbReference type="ChEBI" id="CHEBI:57692"/>
        <dbReference type="ChEBI" id="CHEBI:74257"/>
        <dbReference type="ChEBI" id="CHEBI:456215"/>
        <dbReference type="EC" id="2.7.1.180"/>
    </reaction>
</comment>
<keyword evidence="5 11" id="KW-0808">Transferase</keyword>
<dbReference type="GO" id="GO:0016740">
    <property type="term" value="F:transferase activity"/>
    <property type="evidence" value="ECO:0007669"/>
    <property type="project" value="UniProtKB-KW"/>
</dbReference>
<evidence type="ECO:0000313" key="14">
    <source>
        <dbReference type="Proteomes" id="UP000618382"/>
    </source>
</evidence>
<dbReference type="EMBL" id="JACCBK010000001">
    <property type="protein sequence ID" value="NYD87489.1"/>
    <property type="molecule type" value="Genomic_DNA"/>
</dbReference>
<dbReference type="Proteomes" id="UP000618382">
    <property type="component" value="Unassembled WGS sequence"/>
</dbReference>
<evidence type="ECO:0000313" key="11">
    <source>
        <dbReference type="EMBL" id="GIG33367.1"/>
    </source>
</evidence>
<dbReference type="GO" id="GO:0046872">
    <property type="term" value="F:metal ion binding"/>
    <property type="evidence" value="ECO:0007669"/>
    <property type="project" value="UniProtKB-KW"/>
</dbReference>
<dbReference type="PANTHER" id="PTHR30040:SF2">
    <property type="entry name" value="FAD:PROTEIN FMN TRANSFERASE"/>
    <property type="match status" value="1"/>
</dbReference>
<keyword evidence="4" id="KW-0285">Flavoprotein</keyword>
<evidence type="ECO:0000256" key="6">
    <source>
        <dbReference type="ARBA" id="ARBA00022723"/>
    </source>
</evidence>
<protein>
    <recommendedName>
        <fullName evidence="3">FAD:protein FMN transferase</fullName>
        <ecNumber evidence="2">2.7.1.180</ecNumber>
    </recommendedName>
    <alternativeName>
        <fullName evidence="9">Flavin transferase</fullName>
    </alternativeName>
</protein>
<evidence type="ECO:0000256" key="8">
    <source>
        <dbReference type="ARBA" id="ARBA00022842"/>
    </source>
</evidence>
<evidence type="ECO:0000256" key="5">
    <source>
        <dbReference type="ARBA" id="ARBA00022679"/>
    </source>
</evidence>
<reference evidence="11 14" key="2">
    <citation type="submission" date="2021-01" db="EMBL/GenBank/DDBJ databases">
        <title>Whole genome shotgun sequence of Cellulomonas oligotrophica NBRC 109435.</title>
        <authorList>
            <person name="Komaki H."/>
            <person name="Tamura T."/>
        </authorList>
    </citation>
    <scope>NUCLEOTIDE SEQUENCE [LARGE SCALE GENOMIC DNA]</scope>
    <source>
        <strain evidence="11 14">NBRC 109435</strain>
    </source>
</reference>
<sequence>MSTATDVPLALLADDARREEADALARRAADLPARGWVEHRMAMPWSLRVRGRHAHDEDTAQVVARAYALVAEIDEQLSPFRPDSALERYRRGELALADAPRSLRQVHRRCLLAREETDGAFDAWGWRDGFDPTGLTKGWAVAQVLDVLAEVDGDVAVGAGGDVAVLSRTGLPWRVGVEDPEDRSRLLGHVDLRDGAVATSGTAARGEHVRVPGGGAATGLRQATVVASSVVRADVWATTALVLGAVRARGRLHALPGTSGLLVEPGGTVHRWATP</sequence>
<dbReference type="Gene3D" id="3.10.520.10">
    <property type="entry name" value="ApbE-like domains"/>
    <property type="match status" value="2"/>
</dbReference>
<evidence type="ECO:0000256" key="3">
    <source>
        <dbReference type="ARBA" id="ARBA00016337"/>
    </source>
</evidence>
<dbReference type="RefSeq" id="WP_140459821.1">
    <property type="nucleotide sequence ID" value="NZ_BAABFI010000007.1"/>
</dbReference>
<comment type="cofactor">
    <cofactor evidence="1">
        <name>Mg(2+)</name>
        <dbReference type="ChEBI" id="CHEBI:18420"/>
    </cofactor>
</comment>
<keyword evidence="14" id="KW-1185">Reference proteome</keyword>
<organism evidence="12 13">
    <name type="scientific">Cellulomonas oligotrophica</name>
    <dbReference type="NCBI Taxonomy" id="931536"/>
    <lineage>
        <taxon>Bacteria</taxon>
        <taxon>Bacillati</taxon>
        <taxon>Actinomycetota</taxon>
        <taxon>Actinomycetes</taxon>
        <taxon>Micrococcales</taxon>
        <taxon>Cellulomonadaceae</taxon>
        <taxon>Cellulomonas</taxon>
    </lineage>
</organism>
<evidence type="ECO:0000256" key="1">
    <source>
        <dbReference type="ARBA" id="ARBA00001946"/>
    </source>
</evidence>
<keyword evidence="6" id="KW-0479">Metal-binding</keyword>
<comment type="caution">
    <text evidence="12">The sequence shown here is derived from an EMBL/GenBank/DDBJ whole genome shotgun (WGS) entry which is preliminary data.</text>
</comment>
<keyword evidence="7" id="KW-0274">FAD</keyword>
<keyword evidence="8" id="KW-0460">Magnesium</keyword>
<reference evidence="12 13" key="1">
    <citation type="submission" date="2020-07" db="EMBL/GenBank/DDBJ databases">
        <title>Sequencing the genomes of 1000 actinobacteria strains.</title>
        <authorList>
            <person name="Klenk H.-P."/>
        </authorList>
    </citation>
    <scope>NUCLEOTIDE SEQUENCE [LARGE SCALE GENOMIC DNA]</scope>
    <source>
        <strain evidence="12 13">DSM 24482</strain>
    </source>
</reference>
<dbReference type="InterPro" id="IPR003374">
    <property type="entry name" value="ApbE-like_sf"/>
</dbReference>
<dbReference type="Pfam" id="PF02424">
    <property type="entry name" value="ApbE"/>
    <property type="match status" value="1"/>
</dbReference>
<evidence type="ECO:0000256" key="2">
    <source>
        <dbReference type="ARBA" id="ARBA00011955"/>
    </source>
</evidence>
<evidence type="ECO:0000256" key="7">
    <source>
        <dbReference type="ARBA" id="ARBA00022827"/>
    </source>
</evidence>
<gene>
    <name evidence="11" type="primary">apbE</name>
    <name evidence="12" type="ORF">BKA21_003038</name>
    <name evidence="11" type="ORF">Col01nite_25260</name>
</gene>
<evidence type="ECO:0000256" key="10">
    <source>
        <dbReference type="ARBA" id="ARBA00048540"/>
    </source>
</evidence>
<proteinExistence type="predicted"/>
<dbReference type="EC" id="2.7.1.180" evidence="2"/>
<dbReference type="PANTHER" id="PTHR30040">
    <property type="entry name" value="THIAMINE BIOSYNTHESIS LIPOPROTEIN APBE"/>
    <property type="match status" value="1"/>
</dbReference>
<evidence type="ECO:0000256" key="4">
    <source>
        <dbReference type="ARBA" id="ARBA00022630"/>
    </source>
</evidence>
<evidence type="ECO:0000313" key="13">
    <source>
        <dbReference type="Proteomes" id="UP000577956"/>
    </source>
</evidence>
<evidence type="ECO:0000256" key="9">
    <source>
        <dbReference type="ARBA" id="ARBA00031306"/>
    </source>
</evidence>
<dbReference type="SUPFAM" id="SSF143631">
    <property type="entry name" value="ApbE-like"/>
    <property type="match status" value="1"/>
</dbReference>